<dbReference type="Gene3D" id="3.40.50.720">
    <property type="entry name" value="NAD(P)-binding Rossmann-like Domain"/>
    <property type="match status" value="1"/>
</dbReference>
<dbReference type="EMBL" id="JBHTLD010000045">
    <property type="protein sequence ID" value="MFD1185983.1"/>
    <property type="molecule type" value="Genomic_DNA"/>
</dbReference>
<evidence type="ECO:0000256" key="1">
    <source>
        <dbReference type="ARBA" id="ARBA00023027"/>
    </source>
</evidence>
<dbReference type="PRINTS" id="PR01713">
    <property type="entry name" value="NUCEPIMERASE"/>
</dbReference>
<sequence length="352" mass="39170">MKSKLHILVTGSAGFIGHHLMLALQQSGHSTVGLDSLNSYYDPALKYRRLELQGFCQESIKPNQLLTSTSAFNSSFVQLDLVNAEALQHLFASQRFDVVINLAAQAGVRHSLEHPEQYVSSNLVGFANLLECVRRHTIQHFLFASSSSVYGLNKEIPFQTDQQTDAPVSFYAATKKANEAMAHSYAHLYGIPTTGLRFFTVYGPWGRPDMAYYSFAKAIAAGTPIQLFNHGDMLRDFTYVSDVVESILRLLKSAPQIATSSAPYKLYNIGNNKPVQLLEMVNTLERLLDQRAILDLKPMQPGDVKVTFANVDELIKATGYSPNTSLQQGLAAFVTWFKAYHQLEEQILQIAS</sequence>
<evidence type="ECO:0000313" key="4">
    <source>
        <dbReference type="Proteomes" id="UP001597094"/>
    </source>
</evidence>
<comment type="caution">
    <text evidence="3">The sequence shown here is derived from an EMBL/GenBank/DDBJ whole genome shotgun (WGS) entry which is preliminary data.</text>
</comment>
<gene>
    <name evidence="3" type="ORF">ACFQ2O_07185</name>
</gene>
<evidence type="ECO:0000313" key="3">
    <source>
        <dbReference type="EMBL" id="MFD1185983.1"/>
    </source>
</evidence>
<feature type="domain" description="NAD-dependent epimerase/dehydratase" evidence="2">
    <location>
        <begin position="7"/>
        <end position="270"/>
    </location>
</feature>
<reference evidence="4" key="1">
    <citation type="journal article" date="2019" name="Int. J. Syst. Evol. Microbiol.">
        <title>The Global Catalogue of Microorganisms (GCM) 10K type strain sequencing project: providing services to taxonomists for standard genome sequencing and annotation.</title>
        <authorList>
            <consortium name="The Broad Institute Genomics Platform"/>
            <consortium name="The Broad Institute Genome Sequencing Center for Infectious Disease"/>
            <person name="Wu L."/>
            <person name="Ma J."/>
        </authorList>
    </citation>
    <scope>NUCLEOTIDE SEQUENCE [LARGE SCALE GENOMIC DNA]</scope>
    <source>
        <strain evidence="4">JCM 31319</strain>
    </source>
</reference>
<organism evidence="3 4">
    <name type="scientific">Pontibacter rugosus</name>
    <dbReference type="NCBI Taxonomy" id="1745966"/>
    <lineage>
        <taxon>Bacteria</taxon>
        <taxon>Pseudomonadati</taxon>
        <taxon>Bacteroidota</taxon>
        <taxon>Cytophagia</taxon>
        <taxon>Cytophagales</taxon>
        <taxon>Hymenobacteraceae</taxon>
        <taxon>Pontibacter</taxon>
    </lineage>
</organism>
<accession>A0ABW3SM86</accession>
<dbReference type="Proteomes" id="UP001597094">
    <property type="component" value="Unassembled WGS sequence"/>
</dbReference>
<dbReference type="InterPro" id="IPR036291">
    <property type="entry name" value="NAD(P)-bd_dom_sf"/>
</dbReference>
<proteinExistence type="predicted"/>
<dbReference type="RefSeq" id="WP_377524753.1">
    <property type="nucleotide sequence ID" value="NZ_JBHTLD010000045.1"/>
</dbReference>
<evidence type="ECO:0000259" key="2">
    <source>
        <dbReference type="Pfam" id="PF01370"/>
    </source>
</evidence>
<dbReference type="PANTHER" id="PTHR43574">
    <property type="entry name" value="EPIMERASE-RELATED"/>
    <property type="match status" value="1"/>
</dbReference>
<name>A0ABW3SM86_9BACT</name>
<dbReference type="InterPro" id="IPR001509">
    <property type="entry name" value="Epimerase_deHydtase"/>
</dbReference>
<dbReference type="Pfam" id="PF01370">
    <property type="entry name" value="Epimerase"/>
    <property type="match status" value="1"/>
</dbReference>
<protein>
    <submittedName>
        <fullName evidence="3">NAD-dependent epimerase/dehydratase family protein</fullName>
    </submittedName>
</protein>
<keyword evidence="1" id="KW-0520">NAD</keyword>
<keyword evidence="4" id="KW-1185">Reference proteome</keyword>
<dbReference type="SUPFAM" id="SSF51735">
    <property type="entry name" value="NAD(P)-binding Rossmann-fold domains"/>
    <property type="match status" value="1"/>
</dbReference>